<dbReference type="AlphaFoldDB" id="A0A844F7W0"/>
<name>A0A844F7W0_CLOSV</name>
<sequence length="107" mass="12687">MAAVQKRKYEKPMIKFVTDMNIILECLYEVYGQEEQHVLEGKDIQKTMIFPFLKMLENQCNGITVREIHKKLWEIYIAERTKEPFISNAESLLKPLKRAEENVNVLQ</sequence>
<protein>
    <submittedName>
        <fullName evidence="1">Uncharacterized protein</fullName>
    </submittedName>
</protein>
<evidence type="ECO:0000313" key="1">
    <source>
        <dbReference type="EMBL" id="MSS39407.1"/>
    </source>
</evidence>
<dbReference type="Proteomes" id="UP000462363">
    <property type="component" value="Unassembled WGS sequence"/>
</dbReference>
<accession>A0A844F7W0</accession>
<proteinExistence type="predicted"/>
<gene>
    <name evidence="1" type="ORF">FYJ37_03300</name>
</gene>
<comment type="caution">
    <text evidence="1">The sequence shown here is derived from an EMBL/GenBank/DDBJ whole genome shotgun (WGS) entry which is preliminary data.</text>
</comment>
<dbReference type="EMBL" id="VUMB01000005">
    <property type="protein sequence ID" value="MSS39407.1"/>
    <property type="molecule type" value="Genomic_DNA"/>
</dbReference>
<evidence type="ECO:0000313" key="2">
    <source>
        <dbReference type="Proteomes" id="UP000462363"/>
    </source>
</evidence>
<reference evidence="1 2" key="1">
    <citation type="submission" date="2019-08" db="EMBL/GenBank/DDBJ databases">
        <title>In-depth cultivation of the pig gut microbiome towards novel bacterial diversity and tailored functional studies.</title>
        <authorList>
            <person name="Wylensek D."/>
            <person name="Hitch T.C.A."/>
            <person name="Clavel T."/>
        </authorList>
    </citation>
    <scope>NUCLEOTIDE SEQUENCE [LARGE SCALE GENOMIC DNA]</scope>
    <source>
        <strain evidence="1 2">BL-389-WT-3D</strain>
    </source>
</reference>
<organism evidence="1 2">
    <name type="scientific">Clostridium scindens (strain JCM 10418 / VPI 12708)</name>
    <dbReference type="NCBI Taxonomy" id="29347"/>
    <lineage>
        <taxon>Bacteria</taxon>
        <taxon>Bacillati</taxon>
        <taxon>Bacillota</taxon>
        <taxon>Clostridia</taxon>
        <taxon>Lachnospirales</taxon>
        <taxon>Lachnospiraceae</taxon>
    </lineage>
</organism>
<dbReference type="RefSeq" id="WP_154322121.1">
    <property type="nucleotide sequence ID" value="NZ_CP045695.1"/>
</dbReference>